<accession>A0A3M3AUN8</accession>
<evidence type="ECO:0000313" key="1">
    <source>
        <dbReference type="EMBL" id="RMM04154.1"/>
    </source>
</evidence>
<evidence type="ECO:0000313" key="2">
    <source>
        <dbReference type="Proteomes" id="UP000272627"/>
    </source>
</evidence>
<dbReference type="InterPro" id="IPR025409">
    <property type="entry name" value="DUF4303"/>
</dbReference>
<protein>
    <recommendedName>
        <fullName evidence="3">DUF4303 domain-containing protein</fullName>
    </recommendedName>
</protein>
<dbReference type="Pfam" id="PF14136">
    <property type="entry name" value="DUF4303"/>
    <property type="match status" value="1"/>
</dbReference>
<reference evidence="1 2" key="1">
    <citation type="submission" date="2018-08" db="EMBL/GenBank/DDBJ databases">
        <title>Recombination of ecologically and evolutionarily significant loci maintains genetic cohesion in the Pseudomonas syringae species complex.</title>
        <authorList>
            <person name="Dillon M."/>
            <person name="Thakur S."/>
            <person name="Almeida R.N.D."/>
            <person name="Weir B.S."/>
            <person name="Guttman D.S."/>
        </authorList>
    </citation>
    <scope>NUCLEOTIDE SEQUENCE [LARGE SCALE GENOMIC DNA]</scope>
    <source>
        <strain evidence="1 2">ICMP 8636</strain>
    </source>
</reference>
<organism evidence="1 2">
    <name type="scientific">Pseudomonas amygdali pv. eriobotryae</name>
    <dbReference type="NCBI Taxonomy" id="129137"/>
    <lineage>
        <taxon>Bacteria</taxon>
        <taxon>Pseudomonadati</taxon>
        <taxon>Pseudomonadota</taxon>
        <taxon>Gammaproteobacteria</taxon>
        <taxon>Pseudomonadales</taxon>
        <taxon>Pseudomonadaceae</taxon>
        <taxon>Pseudomonas</taxon>
        <taxon>Pseudomonas amygdali</taxon>
    </lineage>
</organism>
<evidence type="ECO:0008006" key="3">
    <source>
        <dbReference type="Google" id="ProtNLM"/>
    </source>
</evidence>
<name>A0A3M3AUN8_PSEA0</name>
<comment type="caution">
    <text evidence="1">The sequence shown here is derived from an EMBL/GenBank/DDBJ whole genome shotgun (WGS) entry which is preliminary data.</text>
</comment>
<gene>
    <name evidence="1" type="ORF">ALQ86_03218</name>
</gene>
<dbReference type="AlphaFoldDB" id="A0A3M3AUN8"/>
<proteinExistence type="predicted"/>
<sequence length="187" mass="21642">METRERMTLMNWNSLESQVYTLSKKAFLNLLDDHSDEKFYAFALYTDSSAMTICLAANSLEKLNEKIDNEDEEDKTDEAISYFKWTSSEWAYEAFEGDEFAEINRELRNDKERNEFDTFIHKLITCMTNVLASLVSEGFFKKKSIVDEVVLFVTITDDDVAQSIENASAKLLNNEDSLQIFLKRSTS</sequence>
<dbReference type="EMBL" id="RBOA01000010">
    <property type="protein sequence ID" value="RMM04154.1"/>
    <property type="molecule type" value="Genomic_DNA"/>
</dbReference>
<dbReference type="Proteomes" id="UP000272627">
    <property type="component" value="Unassembled WGS sequence"/>
</dbReference>